<proteinExistence type="predicted"/>
<dbReference type="PANTHER" id="PTHR38733">
    <property type="entry name" value="PROTEIN MCRC"/>
    <property type="match status" value="1"/>
</dbReference>
<evidence type="ECO:0000256" key="1">
    <source>
        <dbReference type="SAM" id="MobiDB-lite"/>
    </source>
</evidence>
<accession>A0A495ABY5</accession>
<feature type="compositionally biased region" description="Low complexity" evidence="1">
    <location>
        <begin position="181"/>
        <end position="221"/>
    </location>
</feature>
<feature type="region of interest" description="Disordered" evidence="1">
    <location>
        <begin position="1"/>
        <end position="49"/>
    </location>
</feature>
<feature type="region of interest" description="Disordered" evidence="1">
    <location>
        <begin position="174"/>
        <end position="240"/>
    </location>
</feature>
<reference evidence="2 3" key="1">
    <citation type="submission" date="2018-10" db="EMBL/GenBank/DDBJ databases">
        <title>Kocuria tytouropygialis sp. nov., isolated from the uropygial gland of an American barn owl (Tyto furcata).</title>
        <authorList>
            <person name="Braun M.S."/>
            <person name="Wang E."/>
            <person name="Zimmermann S."/>
            <person name="Wagner H."/>
            <person name="Wink M."/>
        </authorList>
    </citation>
    <scope>NUCLEOTIDE SEQUENCE [LARGE SCALE GENOMIC DNA]</scope>
    <source>
        <strain evidence="2 3">442</strain>
    </source>
</reference>
<dbReference type="EMBL" id="PNJG02000001">
    <property type="protein sequence ID" value="RKQ37100.1"/>
    <property type="molecule type" value="Genomic_DNA"/>
</dbReference>
<evidence type="ECO:0000313" key="3">
    <source>
        <dbReference type="Proteomes" id="UP000249516"/>
    </source>
</evidence>
<sequence>MSGSIPFAEADPVTNTLRGNVGDLTEENPGSGDLVGLKTSSAARQGPNAPEAATRLRFFQVSARGNGVGLTILSRQPAEDTGAGKEEEPGGGTDILLLHVLPKLWNRDPAGTRVVRLPRPTEVGFTPGEHGQHSGTLQLTIHEQQILALEPEWARSLEQVASDILLDWDAQQGVEQRADGEASADGAPGADAADTQDETAAQEGTTAAVGTATAGSATGPTRGTGGSGILGGEPEDGQRDPLWREVALTARLRGALPGYLPALPCVDETAGLSAGANPVSLLWSVIDHVHGEPATGADRRDPPVGGVDLLPELPGLEQIVYRQLLARTEDALQHRRPTFLPISEELAFVRGRMDPQGVIRRTARRRLPVLCEFDSLSADSALWQTVRGAVQIVASEAVDPGDRERALTCDAQLRDVTAEPAHVLLAAGVPAAQLQRMPMVTRLAYRYARAVLARRHGVDPEECTQAAGVLVNLKYPSSMLWEKLVAEYLKTALDGIGRTVTEQYRLHVFFRESGPSAPEPVSAKRPDLVVLEPPTSRPGDSQCPLLVVDAKYKPWPADGFAGASMTDQYQLATYAYRLDADAFLAHPVVTDLSEKAMDRLVLAEPGAPALNPVSEHWAPRLHIGAVALPFPAPGGRSLAASREAAVEILRGSVLAGLDRPVP</sequence>
<protein>
    <recommendedName>
        <fullName evidence="4">Restriction endonuclease</fullName>
    </recommendedName>
</protein>
<evidence type="ECO:0008006" key="4">
    <source>
        <dbReference type="Google" id="ProtNLM"/>
    </source>
</evidence>
<comment type="caution">
    <text evidence="2">The sequence shown here is derived from an EMBL/GenBank/DDBJ whole genome shotgun (WGS) entry which is preliminary data.</text>
</comment>
<keyword evidence="3" id="KW-1185">Reference proteome</keyword>
<gene>
    <name evidence="2" type="ORF">C1C97_005860</name>
</gene>
<feature type="compositionally biased region" description="Gly residues" evidence="1">
    <location>
        <begin position="222"/>
        <end position="231"/>
    </location>
</feature>
<evidence type="ECO:0000313" key="2">
    <source>
        <dbReference type="EMBL" id="RKQ37100.1"/>
    </source>
</evidence>
<dbReference type="OrthoDB" id="4882622at2"/>
<name>A0A495ABY5_9MICC</name>
<dbReference type="PANTHER" id="PTHR38733:SF1">
    <property type="entry name" value="TYPE IV METHYL-DIRECTED RESTRICTION ENZYME ECOKMCRBC"/>
    <property type="match status" value="1"/>
</dbReference>
<dbReference type="Proteomes" id="UP000249516">
    <property type="component" value="Unassembled WGS sequence"/>
</dbReference>
<dbReference type="InterPro" id="IPR019292">
    <property type="entry name" value="McrC"/>
</dbReference>
<dbReference type="RefSeq" id="WP_121030430.1">
    <property type="nucleotide sequence ID" value="NZ_PNJG02000001.1"/>
</dbReference>
<dbReference type="AlphaFoldDB" id="A0A495ABY5"/>
<organism evidence="2 3">
    <name type="scientific">Kocuria tytonis</name>
    <dbReference type="NCBI Taxonomy" id="2054280"/>
    <lineage>
        <taxon>Bacteria</taxon>
        <taxon>Bacillati</taxon>
        <taxon>Actinomycetota</taxon>
        <taxon>Actinomycetes</taxon>
        <taxon>Micrococcales</taxon>
        <taxon>Micrococcaceae</taxon>
        <taxon>Kocuria</taxon>
    </lineage>
</organism>
<dbReference type="Pfam" id="PF10117">
    <property type="entry name" value="McrBC"/>
    <property type="match status" value="1"/>
</dbReference>